<dbReference type="OrthoDB" id="23692at2"/>
<dbReference type="NCBIfam" id="TIGR00229">
    <property type="entry name" value="sensory_box"/>
    <property type="match status" value="1"/>
</dbReference>
<dbReference type="InterPro" id="IPR035965">
    <property type="entry name" value="PAS-like_dom_sf"/>
</dbReference>
<feature type="domain" description="PAC" evidence="2">
    <location>
        <begin position="366"/>
        <end position="419"/>
    </location>
</feature>
<evidence type="ECO:0000259" key="1">
    <source>
        <dbReference type="PROSITE" id="PS50112"/>
    </source>
</evidence>
<feature type="domain" description="PAS" evidence="1">
    <location>
        <begin position="179"/>
        <end position="202"/>
    </location>
</feature>
<dbReference type="InterPro" id="IPR043128">
    <property type="entry name" value="Rev_trsase/Diguanyl_cyclase"/>
</dbReference>
<evidence type="ECO:0000259" key="3">
    <source>
        <dbReference type="PROSITE" id="PS50887"/>
    </source>
</evidence>
<dbReference type="InterPro" id="IPR000160">
    <property type="entry name" value="GGDEF_dom"/>
</dbReference>
<reference evidence="7" key="2">
    <citation type="submission" date="2018-05" db="EMBL/GenBank/DDBJ databases">
        <title>Genome Sequencing of selected type strains of the family Eggerthellaceae.</title>
        <authorList>
            <person name="Danylec N."/>
            <person name="Stoll D.A."/>
            <person name="Doetsch A."/>
            <person name="Huch M."/>
        </authorList>
    </citation>
    <scope>NUCLEOTIDE SEQUENCE [LARGE SCALE GENOMIC DNA]</scope>
    <source>
        <strain evidence="7">DSM 16107</strain>
    </source>
</reference>
<dbReference type="NCBIfam" id="TIGR00254">
    <property type="entry name" value="GGDEF"/>
    <property type="match status" value="1"/>
</dbReference>
<dbReference type="CDD" id="cd00130">
    <property type="entry name" value="PAS"/>
    <property type="match status" value="2"/>
</dbReference>
<dbReference type="SUPFAM" id="SSF55073">
    <property type="entry name" value="Nucleotide cyclase"/>
    <property type="match status" value="1"/>
</dbReference>
<dbReference type="SUPFAM" id="SSF55785">
    <property type="entry name" value="PYP-like sensor domain (PAS domain)"/>
    <property type="match status" value="2"/>
</dbReference>
<dbReference type="EMBL" id="PPTT01000004">
    <property type="protein sequence ID" value="RDB70688.1"/>
    <property type="molecule type" value="Genomic_DNA"/>
</dbReference>
<dbReference type="SMART" id="SM00267">
    <property type="entry name" value="GGDEF"/>
    <property type="match status" value="1"/>
</dbReference>
<accession>A0A3N0ISH0</accession>
<dbReference type="AlphaFoldDB" id="A0A3N0ISH0"/>
<gene>
    <name evidence="4" type="ORF">C1876_02960</name>
    <name evidence="5" type="ORF">DMP09_16785</name>
</gene>
<dbReference type="PROSITE" id="PS50112">
    <property type="entry name" value="PAS"/>
    <property type="match status" value="1"/>
</dbReference>
<evidence type="ECO:0000313" key="5">
    <source>
        <dbReference type="EMBL" id="RNM39380.1"/>
    </source>
</evidence>
<sequence>MNPLFDQARAFVSDTVRQFYAGPGAEQVVERFADDFSWIGAGEVEFSADTAEIVSYMRERAPLAPPCEVLDEEYRLVNVTECGCTVMGRYRVRTAADSGLVLEEWQRCSYELVDDDGVLKIRHVHVSSPYQPMKDESFFPFEAGAQSYAYLQQLVREKTATIDLLTHTITGGLKMCKDDEDYTLTYVNEGLARMLGYTIEELEEVSGGTAPGLVYEPDRERALADVARCFADGPTYETEYRVRRKDGSLAWVLDSGRRVQTDDGAAFVGSVLMDITTRKEAEIALSFEQERYRVAMRSVTDVLFEYDIEQDVLVEYERVPHASENALPEERRFERYSQEVSGGSLMHREDFERLSEELLSHEQATLDIRRRFDDTPEDEWRWTRIHAMMLYDDNGAPVRTIGSWKDITDERRRLESLVDQVRRDPLTKLFNQSAVAEFIEPLVRRCAMRATGALFVVDIDDFKGVNDTYGHLAGDELLMGIARALEEALVEQDAVVARVGGDEFIAFLPHADRARSCEAALRVNDRVRRVCDASACVTSSVGVALAGVDGDTYGALFAAADQALYRAKGEGKNRVSFAEAPRS</sequence>
<dbReference type="RefSeq" id="WP_114545238.1">
    <property type="nucleotide sequence ID" value="NZ_PPTT01000004.1"/>
</dbReference>
<comment type="caution">
    <text evidence="5">The sequence shown here is derived from an EMBL/GenBank/DDBJ whole genome shotgun (WGS) entry which is preliminary data.</text>
</comment>
<dbReference type="SMART" id="SM00086">
    <property type="entry name" value="PAC"/>
    <property type="match status" value="2"/>
</dbReference>
<dbReference type="InterPro" id="IPR032710">
    <property type="entry name" value="NTF2-like_dom_sf"/>
</dbReference>
<dbReference type="InterPro" id="IPR052155">
    <property type="entry name" value="Biofilm_reg_signaling"/>
</dbReference>
<dbReference type="Pfam" id="PF00990">
    <property type="entry name" value="GGDEF"/>
    <property type="match status" value="1"/>
</dbReference>
<dbReference type="InterPro" id="IPR013655">
    <property type="entry name" value="PAS_fold_3"/>
</dbReference>
<proteinExistence type="predicted"/>
<organism evidence="5 7">
    <name type="scientific">Eggerthella sinensis</name>
    <dbReference type="NCBI Taxonomy" id="242230"/>
    <lineage>
        <taxon>Bacteria</taxon>
        <taxon>Bacillati</taxon>
        <taxon>Actinomycetota</taxon>
        <taxon>Coriobacteriia</taxon>
        <taxon>Eggerthellales</taxon>
        <taxon>Eggerthellaceae</taxon>
        <taxon>Eggerthella</taxon>
    </lineage>
</organism>
<dbReference type="InterPro" id="IPR000700">
    <property type="entry name" value="PAS-assoc_C"/>
</dbReference>
<dbReference type="Proteomes" id="UP000270112">
    <property type="component" value="Unassembled WGS sequence"/>
</dbReference>
<feature type="domain" description="GGDEF" evidence="3">
    <location>
        <begin position="450"/>
        <end position="580"/>
    </location>
</feature>
<dbReference type="Pfam" id="PF08447">
    <property type="entry name" value="PAS_3"/>
    <property type="match status" value="1"/>
</dbReference>
<dbReference type="PROSITE" id="PS50113">
    <property type="entry name" value="PAC"/>
    <property type="match status" value="2"/>
</dbReference>
<evidence type="ECO:0000313" key="7">
    <source>
        <dbReference type="Proteomes" id="UP000270112"/>
    </source>
</evidence>
<dbReference type="PANTHER" id="PTHR44757">
    <property type="entry name" value="DIGUANYLATE CYCLASE DGCP"/>
    <property type="match status" value="1"/>
</dbReference>
<keyword evidence="6" id="KW-1185">Reference proteome</keyword>
<dbReference type="PANTHER" id="PTHR44757:SF2">
    <property type="entry name" value="BIOFILM ARCHITECTURE MAINTENANCE PROTEIN MBAA"/>
    <property type="match status" value="1"/>
</dbReference>
<dbReference type="Gene3D" id="3.30.450.20">
    <property type="entry name" value="PAS domain"/>
    <property type="match status" value="2"/>
</dbReference>
<dbReference type="Proteomes" id="UP000253817">
    <property type="component" value="Unassembled WGS sequence"/>
</dbReference>
<dbReference type="Gene3D" id="3.10.450.50">
    <property type="match status" value="1"/>
</dbReference>
<feature type="domain" description="PAC" evidence="2">
    <location>
        <begin position="236"/>
        <end position="287"/>
    </location>
</feature>
<reference evidence="4 6" key="1">
    <citation type="journal article" date="2018" name="Elife">
        <title>Discovery and characterization of a prevalent human gut bacterial enzyme sufficient for the inactivation of a family of plant toxins.</title>
        <authorList>
            <person name="Koppel N."/>
            <person name="Bisanz J.E."/>
            <person name="Pandelia M.E."/>
            <person name="Turnbaugh P.J."/>
            <person name="Balskus E.P."/>
        </authorList>
    </citation>
    <scope>NUCLEOTIDE SEQUENCE [LARGE SCALE GENOMIC DNA]</scope>
    <source>
        <strain evidence="4 6">DSM 16107</strain>
    </source>
</reference>
<protein>
    <submittedName>
        <fullName evidence="5">Diguanylate cyclase</fullName>
    </submittedName>
</protein>
<dbReference type="InterPro" id="IPR000014">
    <property type="entry name" value="PAS"/>
</dbReference>
<dbReference type="CDD" id="cd01949">
    <property type="entry name" value="GGDEF"/>
    <property type="match status" value="1"/>
</dbReference>
<reference evidence="5" key="3">
    <citation type="journal article" date="2019" name="Microbiol. Resour. Announc.">
        <title>Draft Genome Sequences of Type Strains of Gordonibacter faecihominis, Paraeggerthella hongkongensis, Parvibacter caecicola,Slackia equolifaciens, Slackia faecicanis, and Slackia isoflavoniconvertens.</title>
        <authorList>
            <person name="Danylec N."/>
            <person name="Stoll D.A."/>
            <person name="Dotsch A."/>
            <person name="Huch M."/>
        </authorList>
    </citation>
    <scope>NUCLEOTIDE SEQUENCE</scope>
    <source>
        <strain evidence="5">DSM 16107</strain>
    </source>
</reference>
<evidence type="ECO:0000313" key="4">
    <source>
        <dbReference type="EMBL" id="RDB70688.1"/>
    </source>
</evidence>
<dbReference type="EMBL" id="QICC01000129">
    <property type="protein sequence ID" value="RNM39380.1"/>
    <property type="molecule type" value="Genomic_DNA"/>
</dbReference>
<dbReference type="SUPFAM" id="SSF54427">
    <property type="entry name" value="NTF2-like"/>
    <property type="match status" value="1"/>
</dbReference>
<evidence type="ECO:0000313" key="6">
    <source>
        <dbReference type="Proteomes" id="UP000253817"/>
    </source>
</evidence>
<name>A0A3N0ISH0_9ACTN</name>
<dbReference type="InterPro" id="IPR001610">
    <property type="entry name" value="PAC"/>
</dbReference>
<evidence type="ECO:0000259" key="2">
    <source>
        <dbReference type="PROSITE" id="PS50113"/>
    </source>
</evidence>
<dbReference type="InterPro" id="IPR029787">
    <property type="entry name" value="Nucleotide_cyclase"/>
</dbReference>
<dbReference type="PROSITE" id="PS50887">
    <property type="entry name" value="GGDEF"/>
    <property type="match status" value="1"/>
</dbReference>
<dbReference type="Gene3D" id="3.30.70.270">
    <property type="match status" value="1"/>
</dbReference>